<proteinExistence type="predicted"/>
<dbReference type="EMBL" id="BDDD01004306">
    <property type="protein sequence ID" value="GAV87421.1"/>
    <property type="molecule type" value="Genomic_DNA"/>
</dbReference>
<dbReference type="InParanoid" id="A0A1Q3D4T5"/>
<dbReference type="AlphaFoldDB" id="A0A1Q3D4T5"/>
<comment type="caution">
    <text evidence="1">The sequence shown here is derived from an EMBL/GenBank/DDBJ whole genome shotgun (WGS) entry which is preliminary data.</text>
</comment>
<evidence type="ECO:0000313" key="2">
    <source>
        <dbReference type="Proteomes" id="UP000187406"/>
    </source>
</evidence>
<protein>
    <submittedName>
        <fullName evidence="1">Uncharacterized protein</fullName>
    </submittedName>
</protein>
<sequence length="109" mass="12616">MITKYMGFKRDKNESRGILAHWSCHTHTLFARFDEILFSLEDAIVLFSLPLIVTKILNTNPILRLIERFLISCEILFPKALVAVAKAIKIGFIIILAKFQRLLIREIEC</sequence>
<reference evidence="2" key="1">
    <citation type="submission" date="2016-04" db="EMBL/GenBank/DDBJ databases">
        <title>Cephalotus genome sequencing.</title>
        <authorList>
            <person name="Fukushima K."/>
            <person name="Hasebe M."/>
            <person name="Fang X."/>
        </authorList>
    </citation>
    <scope>NUCLEOTIDE SEQUENCE [LARGE SCALE GENOMIC DNA]</scope>
    <source>
        <strain evidence="2">cv. St1</strain>
    </source>
</reference>
<name>A0A1Q3D4T5_CEPFO</name>
<organism evidence="1 2">
    <name type="scientific">Cephalotus follicularis</name>
    <name type="common">Albany pitcher plant</name>
    <dbReference type="NCBI Taxonomy" id="3775"/>
    <lineage>
        <taxon>Eukaryota</taxon>
        <taxon>Viridiplantae</taxon>
        <taxon>Streptophyta</taxon>
        <taxon>Embryophyta</taxon>
        <taxon>Tracheophyta</taxon>
        <taxon>Spermatophyta</taxon>
        <taxon>Magnoliopsida</taxon>
        <taxon>eudicotyledons</taxon>
        <taxon>Gunneridae</taxon>
        <taxon>Pentapetalae</taxon>
        <taxon>rosids</taxon>
        <taxon>fabids</taxon>
        <taxon>Oxalidales</taxon>
        <taxon>Cephalotaceae</taxon>
        <taxon>Cephalotus</taxon>
    </lineage>
</organism>
<evidence type="ECO:0000313" key="1">
    <source>
        <dbReference type="EMBL" id="GAV87421.1"/>
    </source>
</evidence>
<accession>A0A1Q3D4T5</accession>
<keyword evidence="2" id="KW-1185">Reference proteome</keyword>
<gene>
    <name evidence="1" type="ORF">CFOL_v3_30847</name>
</gene>
<dbReference type="Proteomes" id="UP000187406">
    <property type="component" value="Unassembled WGS sequence"/>
</dbReference>